<gene>
    <name evidence="3" type="ORF">AGR3A_pa50011</name>
</gene>
<dbReference type="Pfam" id="PF12200">
    <property type="entry name" value="DUF3597"/>
    <property type="match status" value="1"/>
</dbReference>
<dbReference type="Proteomes" id="UP000191988">
    <property type="component" value="Unassembled WGS sequence"/>
</dbReference>
<keyword evidence="4" id="KW-1185">Reference proteome</keyword>
<feature type="domain" description="DUF3597" evidence="2">
    <location>
        <begin position="3"/>
        <end position="162"/>
    </location>
</feature>
<evidence type="ECO:0000256" key="1">
    <source>
        <dbReference type="SAM" id="MobiDB-lite"/>
    </source>
</evidence>
<dbReference type="AlphaFoldDB" id="A0A1S7S9G2"/>
<organism evidence="3 4">
    <name type="scientific">Agrobacterium tomkonis CFBP 6623</name>
    <dbReference type="NCBI Taxonomy" id="1183432"/>
    <lineage>
        <taxon>Bacteria</taxon>
        <taxon>Pseudomonadati</taxon>
        <taxon>Pseudomonadota</taxon>
        <taxon>Alphaproteobacteria</taxon>
        <taxon>Hyphomicrobiales</taxon>
        <taxon>Rhizobiaceae</taxon>
        <taxon>Rhizobium/Agrobacterium group</taxon>
        <taxon>Agrobacterium</taxon>
        <taxon>Agrobacterium tumefaciens complex</taxon>
    </lineage>
</organism>
<feature type="region of interest" description="Disordered" evidence="1">
    <location>
        <begin position="16"/>
        <end position="82"/>
    </location>
</feature>
<name>A0A1S7S9G2_9HYPH</name>
<dbReference type="RefSeq" id="WP_072492888.1">
    <property type="nucleotide sequence ID" value="NZ_LT009725.1"/>
</dbReference>
<dbReference type="STRING" id="1183432.AGR3A_pa50011"/>
<feature type="compositionally biased region" description="Low complexity" evidence="1">
    <location>
        <begin position="17"/>
        <end position="69"/>
    </location>
</feature>
<proteinExistence type="predicted"/>
<reference evidence="4" key="1">
    <citation type="submission" date="2016-01" db="EMBL/GenBank/DDBJ databases">
        <authorList>
            <person name="Regsiter A."/>
            <person name="william w."/>
        </authorList>
    </citation>
    <scope>NUCLEOTIDE SEQUENCE [LARGE SCALE GENOMIC DNA]</scope>
    <source>
        <strain evidence="4">CFBP 6623</strain>
    </source>
</reference>
<evidence type="ECO:0000259" key="2">
    <source>
        <dbReference type="Pfam" id="PF12200"/>
    </source>
</evidence>
<evidence type="ECO:0000313" key="3">
    <source>
        <dbReference type="EMBL" id="CUX64777.1"/>
    </source>
</evidence>
<protein>
    <recommendedName>
        <fullName evidence="2">DUF3597 domain-containing protein</fullName>
    </recommendedName>
</protein>
<dbReference type="InterPro" id="IPR022016">
    <property type="entry name" value="DUF3597"/>
</dbReference>
<dbReference type="SUPFAM" id="SSF158634">
    <property type="entry name" value="RPA2825-like"/>
    <property type="match status" value="1"/>
</dbReference>
<dbReference type="EMBL" id="FBWK01000069">
    <property type="protein sequence ID" value="CUX64777.1"/>
    <property type="molecule type" value="Genomic_DNA"/>
</dbReference>
<evidence type="ECO:0000313" key="4">
    <source>
        <dbReference type="Proteomes" id="UP000191988"/>
    </source>
</evidence>
<accession>A0A1S7S9G2</accession>
<sequence length="167" mass="17213">MSIFDRIKDAIFGEANAAPAPQASSTASLAPSSSAAPTTQPPALSETAANPAISQPAPPAAQTANPAPQLDGGVSSGSNSRAPIDVESILNEAAKKSGQKLDWRRSIVDLMKALGMDASLEERKELAQELGYTGDADGSAKMNTFLHKALMKKLSENGGKVPADLLD</sequence>